<evidence type="ECO:0000256" key="1">
    <source>
        <dbReference type="ARBA" id="ARBA00022500"/>
    </source>
</evidence>
<accession>A0A1C7I9L7</accession>
<name>A0A1C7I9L7_9FIRM</name>
<dbReference type="Proteomes" id="UP000092574">
    <property type="component" value="Chromosome"/>
</dbReference>
<evidence type="ECO:0000313" key="4">
    <source>
        <dbReference type="EMBL" id="ANU75698.1"/>
    </source>
</evidence>
<dbReference type="PANTHER" id="PTHR43693">
    <property type="entry name" value="PROTEIN PHOSPHATASE CHEZ"/>
    <property type="match status" value="1"/>
</dbReference>
<dbReference type="STRING" id="1796616.A4V09_07905"/>
<reference evidence="4" key="1">
    <citation type="submission" date="2017-04" db="EMBL/GenBank/DDBJ databases">
        <title>Complete Genome Sequences of Twelve Strains of a Stable Defined Moderately Diverse Mouse Microbiota 2 (sDMDMm2).</title>
        <authorList>
            <person name="Uchimura Y."/>
            <person name="Wyss M."/>
            <person name="Brugiroux S."/>
            <person name="Limenitakis J.P."/>
            <person name="Stecher B."/>
            <person name="McCoy K.D."/>
            <person name="Macpherson A.J."/>
        </authorList>
    </citation>
    <scope>NUCLEOTIDE SEQUENCE</scope>
    <source>
        <strain evidence="4">YL58</strain>
    </source>
</reference>
<evidence type="ECO:0000313" key="5">
    <source>
        <dbReference type="Proteomes" id="UP000092574"/>
    </source>
</evidence>
<proteinExistence type="predicted"/>
<dbReference type="InterPro" id="IPR007597">
    <property type="entry name" value="CheC"/>
</dbReference>
<sequence>MNCEVELEELSKDFIKELGNIGTGNAVSALSQLLNCPLEIDTPNLRVLPFQQITEIIAEAETPLTGIMVEVFGEINGMFLFLLDETFTGQVVRLVLGEEITDFTRLTEMEESLLLELGNIMCGSYIRALSQLLDMEMDVSVPQISVDMGGAILTAAMSRFLRTSEELLMIDNLFCMNTGTFSGRILFLPEMDTLHTLLRKLEELQNG</sequence>
<feature type="domain" description="CheC-like protein" evidence="3">
    <location>
        <begin position="11"/>
        <end position="44"/>
    </location>
</feature>
<gene>
    <name evidence="4" type="ORF">A4V09_07905</name>
</gene>
<dbReference type="EMBL" id="CP015405">
    <property type="protein sequence ID" value="ANU75698.1"/>
    <property type="molecule type" value="Genomic_DNA"/>
</dbReference>
<dbReference type="SUPFAM" id="SSF103039">
    <property type="entry name" value="CheC-like"/>
    <property type="match status" value="1"/>
</dbReference>
<dbReference type="PANTHER" id="PTHR43693:SF1">
    <property type="entry name" value="PROTEIN PHOSPHATASE CHEZ"/>
    <property type="match status" value="1"/>
</dbReference>
<dbReference type="InterPro" id="IPR028976">
    <property type="entry name" value="CheC-like_sf"/>
</dbReference>
<dbReference type="Pfam" id="PF04509">
    <property type="entry name" value="CheC"/>
    <property type="match status" value="2"/>
</dbReference>
<dbReference type="Gene3D" id="3.40.1550.10">
    <property type="entry name" value="CheC-like"/>
    <property type="match status" value="1"/>
</dbReference>
<evidence type="ECO:0000256" key="2">
    <source>
        <dbReference type="ARBA" id="ARBA00022801"/>
    </source>
</evidence>
<dbReference type="GO" id="GO:0006935">
    <property type="term" value="P:chemotaxis"/>
    <property type="evidence" value="ECO:0007669"/>
    <property type="project" value="UniProtKB-KW"/>
</dbReference>
<keyword evidence="1" id="KW-0145">Chemotaxis</keyword>
<dbReference type="GO" id="GO:0016787">
    <property type="term" value="F:hydrolase activity"/>
    <property type="evidence" value="ECO:0007669"/>
    <property type="project" value="UniProtKB-KW"/>
</dbReference>
<dbReference type="AlphaFoldDB" id="A0A1C7I9L7"/>
<keyword evidence="2" id="KW-0378">Hydrolase</keyword>
<feature type="domain" description="CheC-like protein" evidence="3">
    <location>
        <begin position="109"/>
        <end position="145"/>
    </location>
</feature>
<dbReference type="OrthoDB" id="9812187at2"/>
<dbReference type="InterPro" id="IPR050992">
    <property type="entry name" value="CheZ_family_phosphatases"/>
</dbReference>
<evidence type="ECO:0000259" key="3">
    <source>
        <dbReference type="Pfam" id="PF04509"/>
    </source>
</evidence>
<organism evidence="4 5">
    <name type="scientific">Blautia pseudococcoides</name>
    <dbReference type="NCBI Taxonomy" id="1796616"/>
    <lineage>
        <taxon>Bacteria</taxon>
        <taxon>Bacillati</taxon>
        <taxon>Bacillota</taxon>
        <taxon>Clostridia</taxon>
        <taxon>Lachnospirales</taxon>
        <taxon>Lachnospiraceae</taxon>
        <taxon>Blautia</taxon>
    </lineage>
</organism>
<protein>
    <submittedName>
        <fullName evidence="4">Chemotaxis protein CheC</fullName>
    </submittedName>
</protein>
<keyword evidence="5" id="KW-1185">Reference proteome</keyword>
<dbReference type="KEGG" id="byl:A4V09_07905"/>
<dbReference type="RefSeq" id="WP_065541887.1">
    <property type="nucleotide sequence ID" value="NZ_CP015405.2"/>
</dbReference>
<dbReference type="CDD" id="cd17909">
    <property type="entry name" value="CheC_ClassI"/>
    <property type="match status" value="1"/>
</dbReference>